<dbReference type="InterPro" id="IPR023267">
    <property type="entry name" value="RCMT"/>
</dbReference>
<dbReference type="OrthoDB" id="9810297at2"/>
<reference evidence="9" key="1">
    <citation type="submission" date="2016-10" db="EMBL/GenBank/DDBJ databases">
        <authorList>
            <person name="Varghese N."/>
            <person name="Submissions S."/>
        </authorList>
    </citation>
    <scope>NUCLEOTIDE SEQUENCE [LARGE SCALE GENOMIC DNA]</scope>
    <source>
        <strain evidence="9">DSM 22361</strain>
    </source>
</reference>
<evidence type="ECO:0000259" key="7">
    <source>
        <dbReference type="PROSITE" id="PS51686"/>
    </source>
</evidence>
<dbReference type="PRINTS" id="PR02008">
    <property type="entry name" value="RCMTFAMILY"/>
</dbReference>
<dbReference type="InterPro" id="IPR027391">
    <property type="entry name" value="Nol1_Nop2_Fmu_2"/>
</dbReference>
<dbReference type="InterPro" id="IPR049560">
    <property type="entry name" value="MeTrfase_RsmB-F_NOP2_cat"/>
</dbReference>
<keyword evidence="1" id="KW-0963">Cytoplasm</keyword>
<dbReference type="GO" id="GO:0003723">
    <property type="term" value="F:RNA binding"/>
    <property type="evidence" value="ECO:0007669"/>
    <property type="project" value="UniProtKB-UniRule"/>
</dbReference>
<dbReference type="RefSeq" id="WP_103905644.1">
    <property type="nucleotide sequence ID" value="NZ_CP049246.1"/>
</dbReference>
<evidence type="ECO:0000256" key="2">
    <source>
        <dbReference type="ARBA" id="ARBA00022603"/>
    </source>
</evidence>
<keyword evidence="4 6" id="KW-0949">S-adenosyl-L-methionine</keyword>
<evidence type="ECO:0000313" key="8">
    <source>
        <dbReference type="EMBL" id="SEF92611.1"/>
    </source>
</evidence>
<dbReference type="Pfam" id="PF17125">
    <property type="entry name" value="Methyltr_RsmF_N"/>
    <property type="match status" value="1"/>
</dbReference>
<dbReference type="Pfam" id="PF01189">
    <property type="entry name" value="Methyltr_RsmB-F"/>
    <property type="match status" value="1"/>
</dbReference>
<organism evidence="8 9">
    <name type="scientific">Sphingobacterium lactis</name>
    <dbReference type="NCBI Taxonomy" id="797291"/>
    <lineage>
        <taxon>Bacteria</taxon>
        <taxon>Pseudomonadati</taxon>
        <taxon>Bacteroidota</taxon>
        <taxon>Sphingobacteriia</taxon>
        <taxon>Sphingobacteriales</taxon>
        <taxon>Sphingobacteriaceae</taxon>
        <taxon>Sphingobacterium</taxon>
    </lineage>
</organism>
<comment type="similarity">
    <text evidence="6">Belongs to the class I-like SAM-binding methyltransferase superfamily. RsmB/NOP family.</text>
</comment>
<dbReference type="Gene3D" id="2.30.130.60">
    <property type="match status" value="1"/>
</dbReference>
<dbReference type="Proteomes" id="UP000236731">
    <property type="component" value="Unassembled WGS sequence"/>
</dbReference>
<keyword evidence="5 6" id="KW-0694">RNA-binding</keyword>
<dbReference type="Gene3D" id="3.40.50.150">
    <property type="entry name" value="Vaccinia Virus protein VP39"/>
    <property type="match status" value="1"/>
</dbReference>
<gene>
    <name evidence="8" type="ORF">SAMN05421877_103287</name>
</gene>
<evidence type="ECO:0000256" key="1">
    <source>
        <dbReference type="ARBA" id="ARBA00022490"/>
    </source>
</evidence>
<dbReference type="Gene3D" id="3.30.70.1170">
    <property type="entry name" value="Sun protein, domain 3"/>
    <property type="match status" value="1"/>
</dbReference>
<dbReference type="GO" id="GO:0001510">
    <property type="term" value="P:RNA methylation"/>
    <property type="evidence" value="ECO:0007669"/>
    <property type="project" value="InterPro"/>
</dbReference>
<dbReference type="Pfam" id="PF13636">
    <property type="entry name" value="Methyltranf_PUA"/>
    <property type="match status" value="1"/>
</dbReference>
<keyword evidence="2 6" id="KW-0489">Methyltransferase</keyword>
<evidence type="ECO:0000256" key="4">
    <source>
        <dbReference type="ARBA" id="ARBA00022691"/>
    </source>
</evidence>
<dbReference type="InterPro" id="IPR001678">
    <property type="entry name" value="MeTrfase_RsmB-F_NOP2_dom"/>
</dbReference>
<evidence type="ECO:0000256" key="3">
    <source>
        <dbReference type="ARBA" id="ARBA00022679"/>
    </source>
</evidence>
<dbReference type="InterPro" id="IPR031341">
    <property type="entry name" value="Methyltr_RsmF_N"/>
</dbReference>
<protein>
    <submittedName>
        <fullName evidence="8">16S rRNA C967 or C1407 C5-methylase, RsmB/RsmF family</fullName>
    </submittedName>
</protein>
<feature type="domain" description="SAM-dependent MTase RsmB/NOP-type" evidence="7">
    <location>
        <begin position="1"/>
        <end position="298"/>
    </location>
</feature>
<dbReference type="AlphaFoldDB" id="A0A1H5W0F6"/>
<dbReference type="InterPro" id="IPR029063">
    <property type="entry name" value="SAM-dependent_MTases_sf"/>
</dbReference>
<dbReference type="PANTHER" id="PTHR22807:SF30">
    <property type="entry name" value="28S RRNA (CYTOSINE(4447)-C(5))-METHYLTRANSFERASE-RELATED"/>
    <property type="match status" value="1"/>
</dbReference>
<keyword evidence="3 6" id="KW-0808">Transferase</keyword>
<evidence type="ECO:0000256" key="6">
    <source>
        <dbReference type="PROSITE-ProRule" id="PRU01023"/>
    </source>
</evidence>
<dbReference type="GO" id="GO:0008173">
    <property type="term" value="F:RNA methyltransferase activity"/>
    <property type="evidence" value="ECO:0007669"/>
    <property type="project" value="InterPro"/>
</dbReference>
<feature type="active site" description="Nucleophile" evidence="6">
    <location>
        <position position="232"/>
    </location>
</feature>
<feature type="binding site" evidence="6">
    <location>
        <position position="162"/>
    </location>
    <ligand>
        <name>S-adenosyl-L-methionine</name>
        <dbReference type="ChEBI" id="CHEBI:59789"/>
    </ligand>
</feature>
<accession>A0A1H5W0F6</accession>
<dbReference type="EMBL" id="FNUT01000003">
    <property type="protein sequence ID" value="SEF92611.1"/>
    <property type="molecule type" value="Genomic_DNA"/>
</dbReference>
<evidence type="ECO:0000313" key="9">
    <source>
        <dbReference type="Proteomes" id="UP000236731"/>
    </source>
</evidence>
<dbReference type="SUPFAM" id="SSF53335">
    <property type="entry name" value="S-adenosyl-L-methionine-dependent methyltransferases"/>
    <property type="match status" value="1"/>
</dbReference>
<dbReference type="PROSITE" id="PS51686">
    <property type="entry name" value="SAM_MT_RSMB_NOP"/>
    <property type="match status" value="1"/>
</dbReference>
<feature type="binding site" evidence="6">
    <location>
        <position position="135"/>
    </location>
    <ligand>
        <name>S-adenosyl-L-methionine</name>
        <dbReference type="ChEBI" id="CHEBI:59789"/>
    </ligand>
</feature>
<evidence type="ECO:0000256" key="5">
    <source>
        <dbReference type="ARBA" id="ARBA00022884"/>
    </source>
</evidence>
<keyword evidence="9" id="KW-1185">Reference proteome</keyword>
<proteinExistence type="inferred from homology"/>
<name>A0A1H5W0F6_9SPHI</name>
<feature type="binding site" evidence="6">
    <location>
        <position position="179"/>
    </location>
    <ligand>
        <name>S-adenosyl-L-methionine</name>
        <dbReference type="ChEBI" id="CHEBI:59789"/>
    </ligand>
</feature>
<dbReference type="PANTHER" id="PTHR22807">
    <property type="entry name" value="NOP2 YEAST -RELATED NOL1/NOP2/FMU SUN DOMAIN-CONTAINING"/>
    <property type="match status" value="1"/>
</dbReference>
<sequence>MSNFLPNALIKRLGTNPKFDQEAFIAAHRDGEKLTSIRLNPNKEVKLSLPLAGQVPWCSYGYYLEERPQFTLDPLFHAGCYYVQEASSMFIGHILNHLKVGDSPIRALDVCAAPGGKSTLLNSYLDGQSLLVANEIIKSRSVVLQENMIRWGAANVVVSNNDPSAFRRLPGFFDLVLVDAPCSGSGMFRKDEDSIDEWSEANVKLCSERQQRILSEIMGSISTNGYLLYSTCSYSAEENEQILDWLIDTYELKSVDIPIEEQWGIERTTSDVHGAHGYRFYPHKAQGEGFFIGVLQMSGINPSFPLKKLKTEKAPVSRDALKGWVQDPDQFGYFVHNDNIHIFPKSLELPIKAVQQVLYLKNAGTMIGKWLGRELIPSHDLALSIHQDSDIRSVELELDDAQNFLRKEPLPVELFADVKKGWCLVTFQGVSIGWVKVLGNRVNNYYPKEVRIANL</sequence>
<dbReference type="CDD" id="cd02440">
    <property type="entry name" value="AdoMet_MTases"/>
    <property type="match status" value="1"/>
</dbReference>
<feature type="binding site" evidence="6">
    <location>
        <begin position="111"/>
        <end position="117"/>
    </location>
    <ligand>
        <name>S-adenosyl-L-methionine</name>
        <dbReference type="ChEBI" id="CHEBI:59789"/>
    </ligand>
</feature>